<reference evidence="9" key="1">
    <citation type="submission" date="2017-11" db="EMBL/GenBank/DDBJ databases">
        <authorList>
            <person name="Lima N.C."/>
            <person name="Parody-Merino A.M."/>
            <person name="Battley P.F."/>
            <person name="Fidler A.E."/>
            <person name="Prosdocimi F."/>
        </authorList>
    </citation>
    <scope>NUCLEOTIDE SEQUENCE [LARGE SCALE GENOMIC DNA]</scope>
</reference>
<keyword evidence="5" id="KW-0677">Repeat</keyword>
<evidence type="ECO:0000256" key="5">
    <source>
        <dbReference type="ARBA" id="ARBA00022737"/>
    </source>
</evidence>
<keyword evidence="4" id="KW-0853">WD repeat</keyword>
<feature type="domain" description="Enhancer of mRNA-decapping protein 4 C-terminal" evidence="7">
    <location>
        <begin position="85"/>
        <end position="153"/>
    </location>
</feature>
<dbReference type="InterPro" id="IPR044938">
    <property type="entry name" value="EDC4_C_sf"/>
</dbReference>
<comment type="similarity">
    <text evidence="2">Belongs to the WD repeat EDC4 family.</text>
</comment>
<evidence type="ECO:0000256" key="2">
    <source>
        <dbReference type="ARBA" id="ARBA00009639"/>
    </source>
</evidence>
<evidence type="ECO:0000256" key="6">
    <source>
        <dbReference type="ARBA" id="ARBA00023054"/>
    </source>
</evidence>
<evidence type="ECO:0000259" key="7">
    <source>
        <dbReference type="Pfam" id="PF21289"/>
    </source>
</evidence>
<dbReference type="FunFam" id="1.10.220.100:FF:000001">
    <property type="entry name" value="Enhancer of mRNA-decapping protein 4"/>
    <property type="match status" value="1"/>
</dbReference>
<accession>A0A2I0TDR4</accession>
<dbReference type="Pfam" id="PF21289">
    <property type="entry name" value="EDC4_C"/>
    <property type="match status" value="1"/>
</dbReference>
<dbReference type="EMBL" id="KZ512057">
    <property type="protein sequence ID" value="PKU31940.1"/>
    <property type="molecule type" value="Genomic_DNA"/>
</dbReference>
<dbReference type="OrthoDB" id="21128at2759"/>
<gene>
    <name evidence="8" type="ORF">llap_17756</name>
</gene>
<dbReference type="Gene3D" id="1.10.220.100">
    <property type="entry name" value="conserved c-terminal region of ge- 1"/>
    <property type="match status" value="1"/>
</dbReference>
<evidence type="ECO:0000313" key="9">
    <source>
        <dbReference type="Proteomes" id="UP000233556"/>
    </source>
</evidence>
<organism evidence="8 9">
    <name type="scientific">Limosa lapponica baueri</name>
    <dbReference type="NCBI Taxonomy" id="1758121"/>
    <lineage>
        <taxon>Eukaryota</taxon>
        <taxon>Metazoa</taxon>
        <taxon>Chordata</taxon>
        <taxon>Craniata</taxon>
        <taxon>Vertebrata</taxon>
        <taxon>Euteleostomi</taxon>
        <taxon>Archelosauria</taxon>
        <taxon>Archosauria</taxon>
        <taxon>Dinosauria</taxon>
        <taxon>Saurischia</taxon>
        <taxon>Theropoda</taxon>
        <taxon>Coelurosauria</taxon>
        <taxon>Aves</taxon>
        <taxon>Neognathae</taxon>
        <taxon>Neoaves</taxon>
        <taxon>Charadriiformes</taxon>
        <taxon>Scolopacidae</taxon>
        <taxon>Limosa</taxon>
    </lineage>
</organism>
<protein>
    <recommendedName>
        <fullName evidence="7">Enhancer of mRNA-decapping protein 4 C-terminal domain-containing protein</fullName>
    </recommendedName>
</protein>
<dbReference type="InterPro" id="IPR049404">
    <property type="entry name" value="EDC4_C"/>
</dbReference>
<evidence type="ECO:0000256" key="4">
    <source>
        <dbReference type="ARBA" id="ARBA00022574"/>
    </source>
</evidence>
<dbReference type="PANTHER" id="PTHR15598:SF5">
    <property type="entry name" value="ENHANCER OF MRNA-DECAPPING PROTEIN 4"/>
    <property type="match status" value="1"/>
</dbReference>
<evidence type="ECO:0000256" key="1">
    <source>
        <dbReference type="ARBA" id="ARBA00004201"/>
    </source>
</evidence>
<keyword evidence="3" id="KW-0963">Cytoplasm</keyword>
<proteinExistence type="inferred from homology"/>
<evidence type="ECO:0000256" key="3">
    <source>
        <dbReference type="ARBA" id="ARBA00022490"/>
    </source>
</evidence>
<keyword evidence="6" id="KW-0175">Coiled coil</keyword>
<reference evidence="9" key="2">
    <citation type="submission" date="2017-12" db="EMBL/GenBank/DDBJ databases">
        <title>Genome sequence of the Bar-tailed Godwit (Limosa lapponica baueri).</title>
        <authorList>
            <person name="Lima N.C.B."/>
            <person name="Parody-Merino A.M."/>
            <person name="Battley P.F."/>
            <person name="Fidler A.E."/>
            <person name="Prosdocimi F."/>
        </authorList>
    </citation>
    <scope>NUCLEOTIDE SEQUENCE [LARGE SCALE GENOMIC DNA]</scope>
</reference>
<dbReference type="InterPro" id="IPR045152">
    <property type="entry name" value="EDC4-like"/>
</dbReference>
<dbReference type="Proteomes" id="UP000233556">
    <property type="component" value="Unassembled WGS sequence"/>
</dbReference>
<dbReference type="AlphaFoldDB" id="A0A2I0TDR4"/>
<dbReference type="PANTHER" id="PTHR15598">
    <property type="entry name" value="ENHANCER OF MRNA-DECAPPING PROTEIN 4"/>
    <property type="match status" value="1"/>
</dbReference>
<evidence type="ECO:0000313" key="8">
    <source>
        <dbReference type="EMBL" id="PKU31940.1"/>
    </source>
</evidence>
<keyword evidence="9" id="KW-1185">Reference proteome</keyword>
<sequence>MKKTVPQCISKSMDPIAGQLSNTIAAKLAAVEGTLKESITKLVKSKNLTDAVVRATADTLQGPIQAAYREAFQSVVLPAFEKSCQSMFQQINDTFKQGTQECDYLEEAVMHLDHSDPITRDHMGSVMNQVRQKLFQFLQVEPHNTLSKPARRLMIMLQGLVTPGMT</sequence>
<dbReference type="GO" id="GO:0031087">
    <property type="term" value="P:deadenylation-independent decapping of nuclear-transcribed mRNA"/>
    <property type="evidence" value="ECO:0007669"/>
    <property type="project" value="InterPro"/>
</dbReference>
<name>A0A2I0TDR4_LIMLA</name>
<dbReference type="GO" id="GO:0000932">
    <property type="term" value="C:P-body"/>
    <property type="evidence" value="ECO:0007669"/>
    <property type="project" value="UniProtKB-SubCell"/>
</dbReference>
<comment type="subcellular location">
    <subcellularLocation>
        <location evidence="1">Cytoplasm</location>
        <location evidence="1">P-body</location>
    </subcellularLocation>
</comment>